<dbReference type="PIRSF" id="PIRSF001235">
    <property type="entry name" value="Amidase_carbamoylase"/>
    <property type="match status" value="1"/>
</dbReference>
<organism evidence="4 5">
    <name type="scientific">Primorskyibacter flagellatus</name>
    <dbReference type="NCBI Taxonomy" id="1387277"/>
    <lineage>
        <taxon>Bacteria</taxon>
        <taxon>Pseudomonadati</taxon>
        <taxon>Pseudomonadota</taxon>
        <taxon>Alphaproteobacteria</taxon>
        <taxon>Rhodobacterales</taxon>
        <taxon>Roseobacteraceae</taxon>
        <taxon>Primorskyibacter</taxon>
    </lineage>
</organism>
<dbReference type="PANTHER" id="PTHR32494">
    <property type="entry name" value="ALLANTOATE DEIMINASE-RELATED"/>
    <property type="match status" value="1"/>
</dbReference>
<feature type="binding site" evidence="3">
    <location>
        <position position="91"/>
    </location>
    <ligand>
        <name>Zn(2+)</name>
        <dbReference type="ChEBI" id="CHEBI:29105"/>
        <label>1</label>
    </ligand>
</feature>
<dbReference type="EMBL" id="BMFJ01000002">
    <property type="protein sequence ID" value="GGE46949.1"/>
    <property type="molecule type" value="Genomic_DNA"/>
</dbReference>
<dbReference type="Gene3D" id="3.30.70.360">
    <property type="match status" value="1"/>
</dbReference>
<evidence type="ECO:0000313" key="5">
    <source>
        <dbReference type="Proteomes" id="UP000612855"/>
    </source>
</evidence>
<feature type="binding site" evidence="3">
    <location>
        <position position="137"/>
    </location>
    <ligand>
        <name>Zn(2+)</name>
        <dbReference type="ChEBI" id="CHEBI:29105"/>
        <label>2</label>
    </ligand>
</feature>
<feature type="binding site" evidence="3">
    <location>
        <position position="102"/>
    </location>
    <ligand>
        <name>Zn(2+)</name>
        <dbReference type="ChEBI" id="CHEBI:29105"/>
        <label>2</label>
    </ligand>
</feature>
<name>A0A917AGK2_9RHOB</name>
<feature type="binding site" evidence="3">
    <location>
        <position position="207"/>
    </location>
    <ligand>
        <name>Zn(2+)</name>
        <dbReference type="ChEBI" id="CHEBI:29105"/>
        <label>1</label>
    </ligand>
</feature>
<dbReference type="RefSeq" id="WP_188479369.1">
    <property type="nucleotide sequence ID" value="NZ_BMFJ01000002.1"/>
</dbReference>
<dbReference type="AlphaFoldDB" id="A0A917AGK2"/>
<feature type="binding site" evidence="3">
    <location>
        <position position="102"/>
    </location>
    <ligand>
        <name>Zn(2+)</name>
        <dbReference type="ChEBI" id="CHEBI:29105"/>
        <label>1</label>
    </ligand>
</feature>
<evidence type="ECO:0000256" key="1">
    <source>
        <dbReference type="ARBA" id="ARBA00006153"/>
    </source>
</evidence>
<keyword evidence="5" id="KW-1185">Reference proteome</keyword>
<evidence type="ECO:0000256" key="3">
    <source>
        <dbReference type="PIRSR" id="PIRSR001235-1"/>
    </source>
</evidence>
<dbReference type="Pfam" id="PF01546">
    <property type="entry name" value="Peptidase_M20"/>
    <property type="match status" value="1"/>
</dbReference>
<sequence length="433" mass="47299">MTTDTEARFLAALKAREPFLEEMFEGYLAVSRDVEGVTRPAWGEIEEQGLDYVAGIGGSLGLEVSRDELGQLFLTLPGQDRHLPQILIGSHFDSVRRGGHYDGYAGVVTALGTLAAMVDAGITPRRDVTLIGMRGEESPWYGIAYVGSRFTTGDLGWTEMEGLTRIDTGKPFLEHVRMLGYNTDAVRATAGTPRITAQNTAAYLELHIEQGPVLENAGISTAFATAIRGNVRFPEVICRGVYSHASATPYDYRFDTVLACAEVLHRFDLWWQDLLASEEEDSVLTVGRIHTDRDREAMTIVAGECRFAFNFGSTKQAVIEAGIARLKELMEEVGARKKVRFDLGRQAGSVPQPLDVSVRQALTRAAGDVGQEVMEFPAGGHDAGIFAKAGIASSLIFVRNQNGSHNPDEAMEYPHFHDATRVYGLTALRLAEG</sequence>
<evidence type="ECO:0000313" key="4">
    <source>
        <dbReference type="EMBL" id="GGE46949.1"/>
    </source>
</evidence>
<dbReference type="SUPFAM" id="SSF53187">
    <property type="entry name" value="Zn-dependent exopeptidases"/>
    <property type="match status" value="1"/>
</dbReference>
<keyword evidence="3" id="KW-0479">Metal-binding</keyword>
<comment type="cofactor">
    <cofactor evidence="3">
        <name>Zn(2+)</name>
        <dbReference type="ChEBI" id="CHEBI:29105"/>
    </cofactor>
    <text evidence="3">Binds 2 Zn(2+) ions per subunit.</text>
</comment>
<dbReference type="Proteomes" id="UP000612855">
    <property type="component" value="Unassembled WGS sequence"/>
</dbReference>
<evidence type="ECO:0000256" key="2">
    <source>
        <dbReference type="ARBA" id="ARBA00022801"/>
    </source>
</evidence>
<protein>
    <submittedName>
        <fullName evidence="4">Zn-dependent hydrolase</fullName>
    </submittedName>
</protein>
<comment type="caution">
    <text evidence="4">The sequence shown here is derived from an EMBL/GenBank/DDBJ whole genome shotgun (WGS) entry which is preliminary data.</text>
</comment>
<keyword evidence="3" id="KW-0862">Zinc</keyword>
<proteinExistence type="inferred from homology"/>
<dbReference type="GO" id="GO:0016813">
    <property type="term" value="F:hydrolase activity, acting on carbon-nitrogen (but not peptide) bonds, in linear amidines"/>
    <property type="evidence" value="ECO:0007669"/>
    <property type="project" value="InterPro"/>
</dbReference>
<dbReference type="PANTHER" id="PTHR32494:SF5">
    <property type="entry name" value="ALLANTOATE AMIDOHYDROLASE"/>
    <property type="match status" value="1"/>
</dbReference>
<dbReference type="GO" id="GO:0046872">
    <property type="term" value="F:metal ion binding"/>
    <property type="evidence" value="ECO:0007669"/>
    <property type="project" value="UniProtKB-KW"/>
</dbReference>
<reference evidence="5" key="1">
    <citation type="journal article" date="2019" name="Int. J. Syst. Evol. Microbiol.">
        <title>The Global Catalogue of Microorganisms (GCM) 10K type strain sequencing project: providing services to taxonomists for standard genome sequencing and annotation.</title>
        <authorList>
            <consortium name="The Broad Institute Genomics Platform"/>
            <consortium name="The Broad Institute Genome Sequencing Center for Infectious Disease"/>
            <person name="Wu L."/>
            <person name="Ma J."/>
        </authorList>
    </citation>
    <scope>NUCLEOTIDE SEQUENCE [LARGE SCALE GENOMIC DNA]</scope>
    <source>
        <strain evidence="5">CGMCC 1.12664</strain>
    </source>
</reference>
<dbReference type="InterPro" id="IPR010158">
    <property type="entry name" value="Amidase_Cbmase"/>
</dbReference>
<dbReference type="SUPFAM" id="SSF55031">
    <property type="entry name" value="Bacterial exopeptidase dimerisation domain"/>
    <property type="match status" value="1"/>
</dbReference>
<gene>
    <name evidence="4" type="ORF">GCM10011360_37740</name>
</gene>
<dbReference type="InterPro" id="IPR002933">
    <property type="entry name" value="Peptidase_M20"/>
</dbReference>
<dbReference type="Gene3D" id="3.40.630.10">
    <property type="entry name" value="Zn peptidases"/>
    <property type="match status" value="1"/>
</dbReference>
<comment type="similarity">
    <text evidence="1">Belongs to the peptidase M20 family.</text>
</comment>
<dbReference type="InterPro" id="IPR036264">
    <property type="entry name" value="Bact_exopeptidase_dim_dom"/>
</dbReference>
<accession>A0A917AGK2</accession>
<keyword evidence="2 4" id="KW-0378">Hydrolase</keyword>
<feature type="binding site" evidence="3">
    <location>
        <position position="405"/>
    </location>
    <ligand>
        <name>Zn(2+)</name>
        <dbReference type="ChEBI" id="CHEBI:29105"/>
        <label>2</label>
    </ligand>
</feature>